<gene>
    <name evidence="7" type="ORF">B8X00_09745</name>
</gene>
<sequence>MARTFCVVGAGFSGAVVARHLASLGHRVVVVDERTHLGGNCHTERDGQTGIMVHRYGPHIFHTANERVWAYVQRFGQFRPYINRVRAIARGQVFSLPINLATINQMFRTTFGPAQARAFIASKADRSITNPRTFREQALSMVGPELYETFFEGYTRKQWGCEPDTLPASILKRLPLRFNYDDNYFNHPYQGMPEAGYTAIVRNILAEFAQRIDIRLGAAFEDMPETFDHVFYTGPLDRYFGFRLGRLEYRTLDFERFVSPEPDYQGTAVMNYCDADVPYTRIAEHKHFAPWEQAQFEQSVCFREYSRAAQAADTPYYPIRLTGEQPLLQKYEELARASTGVSFLGRLGTYRYLDMDVTIHEALLACEQIESILASNGAQALPAFFAPQP</sequence>
<accession>A0A269XWN2</accession>
<dbReference type="Proteomes" id="UP000216151">
    <property type="component" value="Unassembled WGS sequence"/>
</dbReference>
<keyword evidence="5" id="KW-0413">Isomerase</keyword>
<evidence type="ECO:0000256" key="4">
    <source>
        <dbReference type="ARBA" id="ARBA00022827"/>
    </source>
</evidence>
<dbReference type="PANTHER" id="PTHR21197:SF0">
    <property type="entry name" value="UDP-GALACTOPYRANOSE MUTASE"/>
    <property type="match status" value="1"/>
</dbReference>
<dbReference type="OrthoDB" id="9769600at2"/>
<dbReference type="InterPro" id="IPR004379">
    <property type="entry name" value="UDP-GALP_mutase"/>
</dbReference>
<dbReference type="GO" id="GO:0008767">
    <property type="term" value="F:UDP-galactopyranose mutase activity"/>
    <property type="evidence" value="ECO:0007669"/>
    <property type="project" value="InterPro"/>
</dbReference>
<evidence type="ECO:0000256" key="2">
    <source>
        <dbReference type="ARBA" id="ARBA00009321"/>
    </source>
</evidence>
<dbReference type="NCBIfam" id="TIGR00031">
    <property type="entry name" value="UDP-GALP_mutase"/>
    <property type="match status" value="1"/>
</dbReference>
<dbReference type="Pfam" id="PF03275">
    <property type="entry name" value="GLF"/>
    <property type="match status" value="1"/>
</dbReference>
<dbReference type="GO" id="GO:0005829">
    <property type="term" value="C:cytosol"/>
    <property type="evidence" value="ECO:0007669"/>
    <property type="project" value="TreeGrafter"/>
</dbReference>
<evidence type="ECO:0000313" key="7">
    <source>
        <dbReference type="EMBL" id="PAK77723.1"/>
    </source>
</evidence>
<dbReference type="SUPFAM" id="SSF51971">
    <property type="entry name" value="Nucleotide-binding domain"/>
    <property type="match status" value="1"/>
</dbReference>
<name>A0A269XWN2_9PROT</name>
<evidence type="ECO:0000256" key="3">
    <source>
        <dbReference type="ARBA" id="ARBA00022630"/>
    </source>
</evidence>
<dbReference type="AlphaFoldDB" id="A0A269XWN2"/>
<reference evidence="7 8" key="1">
    <citation type="submission" date="2017-04" db="EMBL/GenBank/DDBJ databases">
        <title>Kefir bacterial isolates.</title>
        <authorList>
            <person name="Kim Y."/>
            <person name="Blasche S."/>
            <person name="Patil K.R."/>
        </authorList>
    </citation>
    <scope>NUCLEOTIDE SEQUENCE [LARGE SCALE GENOMIC DNA]</scope>
    <source>
        <strain evidence="7 8">KR</strain>
    </source>
</reference>
<dbReference type="SUPFAM" id="SSF54373">
    <property type="entry name" value="FAD-linked reductases, C-terminal domain"/>
    <property type="match status" value="1"/>
</dbReference>
<proteinExistence type="inferred from homology"/>
<dbReference type="Pfam" id="PF13450">
    <property type="entry name" value="NAD_binding_8"/>
    <property type="match status" value="1"/>
</dbReference>
<evidence type="ECO:0000313" key="8">
    <source>
        <dbReference type="Proteomes" id="UP000216151"/>
    </source>
</evidence>
<dbReference type="RefSeq" id="WP_095350014.1">
    <property type="nucleotide sequence ID" value="NZ_JBDNMF010000050.1"/>
</dbReference>
<feature type="domain" description="UDP-galactopyranose mutase C-terminal" evidence="6">
    <location>
        <begin position="150"/>
        <end position="352"/>
    </location>
</feature>
<evidence type="ECO:0000259" key="6">
    <source>
        <dbReference type="Pfam" id="PF03275"/>
    </source>
</evidence>
<comment type="cofactor">
    <cofactor evidence="1">
        <name>FAD</name>
        <dbReference type="ChEBI" id="CHEBI:57692"/>
    </cofactor>
</comment>
<keyword evidence="4" id="KW-0274">FAD</keyword>
<evidence type="ECO:0000256" key="5">
    <source>
        <dbReference type="ARBA" id="ARBA00023235"/>
    </source>
</evidence>
<organism evidence="7 8">
    <name type="scientific">Acetobacter fabarum</name>
    <dbReference type="NCBI Taxonomy" id="483199"/>
    <lineage>
        <taxon>Bacteria</taxon>
        <taxon>Pseudomonadati</taxon>
        <taxon>Pseudomonadota</taxon>
        <taxon>Alphaproteobacteria</taxon>
        <taxon>Acetobacterales</taxon>
        <taxon>Acetobacteraceae</taxon>
        <taxon>Acetobacter</taxon>
    </lineage>
</organism>
<comment type="caution">
    <text evidence="7">The sequence shown here is derived from an EMBL/GenBank/DDBJ whole genome shotgun (WGS) entry which is preliminary data.</text>
</comment>
<dbReference type="Gene3D" id="3.40.50.720">
    <property type="entry name" value="NAD(P)-binding Rossmann-like Domain"/>
    <property type="match status" value="3"/>
</dbReference>
<keyword evidence="8" id="KW-1185">Reference proteome</keyword>
<comment type="similarity">
    <text evidence="2">Belongs to the UDP-galactopyranose/dTDP-fucopyranose mutase family.</text>
</comment>
<keyword evidence="3" id="KW-0285">Flavoprotein</keyword>
<dbReference type="GO" id="GO:0050660">
    <property type="term" value="F:flavin adenine dinucleotide binding"/>
    <property type="evidence" value="ECO:0007669"/>
    <property type="project" value="TreeGrafter"/>
</dbReference>
<evidence type="ECO:0000256" key="1">
    <source>
        <dbReference type="ARBA" id="ARBA00001974"/>
    </source>
</evidence>
<protein>
    <submittedName>
        <fullName evidence="7">UDP-galactopyranose mutase</fullName>
    </submittedName>
</protein>
<dbReference type="PANTHER" id="PTHR21197">
    <property type="entry name" value="UDP-GALACTOPYRANOSE MUTASE"/>
    <property type="match status" value="1"/>
</dbReference>
<dbReference type="InterPro" id="IPR015899">
    <property type="entry name" value="UDP-GalPyranose_mutase_C"/>
</dbReference>
<dbReference type="EMBL" id="NCXK01000013">
    <property type="protein sequence ID" value="PAK77723.1"/>
    <property type="molecule type" value="Genomic_DNA"/>
</dbReference>